<keyword evidence="3" id="KW-1185">Reference proteome</keyword>
<sequence length="135" mass="15770">MIYSFRPPISFFFSYPSPSSHFSPIFVFIIPHPFYISTSLLDSNFGVLSRSHRRERGRGHGHGHGYRVKENGVSIGLSFYFIPPPHFVLSFPSLHLIFFFLPLFLFFLPLISFFPPLLLHCWSRIEISPLVYNFE</sequence>
<evidence type="ECO:0000313" key="3">
    <source>
        <dbReference type="Proteomes" id="UP000076632"/>
    </source>
</evidence>
<evidence type="ECO:0000313" key="2">
    <source>
        <dbReference type="EMBL" id="KZF18848.1"/>
    </source>
</evidence>
<protein>
    <submittedName>
        <fullName evidence="2">Uncharacterized protein</fullName>
    </submittedName>
</protein>
<gene>
    <name evidence="2" type="ORF">L228DRAFT_54385</name>
</gene>
<dbReference type="EMBL" id="KV407469">
    <property type="protein sequence ID" value="KZF18848.1"/>
    <property type="molecule type" value="Genomic_DNA"/>
</dbReference>
<organism evidence="2 3">
    <name type="scientific">Xylona heveae (strain CBS 132557 / TC161)</name>
    <dbReference type="NCBI Taxonomy" id="1328760"/>
    <lineage>
        <taxon>Eukaryota</taxon>
        <taxon>Fungi</taxon>
        <taxon>Dikarya</taxon>
        <taxon>Ascomycota</taxon>
        <taxon>Pezizomycotina</taxon>
        <taxon>Xylonomycetes</taxon>
        <taxon>Xylonales</taxon>
        <taxon>Xylonaceae</taxon>
        <taxon>Xylona</taxon>
    </lineage>
</organism>
<keyword evidence="1" id="KW-0472">Membrane</keyword>
<dbReference type="InParanoid" id="A0A164Z9M2"/>
<dbReference type="RefSeq" id="XP_018184403.1">
    <property type="nucleotide sequence ID" value="XM_018336693.1"/>
</dbReference>
<dbReference type="GeneID" id="28901830"/>
<dbReference type="AlphaFoldDB" id="A0A164Z9M2"/>
<accession>A0A164Z9M2</accession>
<keyword evidence="1" id="KW-0812">Transmembrane</keyword>
<name>A0A164Z9M2_XYLHT</name>
<reference evidence="2 3" key="1">
    <citation type="journal article" date="2016" name="Fungal Biol.">
        <title>The genome of Xylona heveae provides a window into fungal endophytism.</title>
        <authorList>
            <person name="Gazis R."/>
            <person name="Kuo A."/>
            <person name="Riley R."/>
            <person name="LaButti K."/>
            <person name="Lipzen A."/>
            <person name="Lin J."/>
            <person name="Amirebrahimi M."/>
            <person name="Hesse C.N."/>
            <person name="Spatafora J.W."/>
            <person name="Henrissat B."/>
            <person name="Hainaut M."/>
            <person name="Grigoriev I.V."/>
            <person name="Hibbett D.S."/>
        </authorList>
    </citation>
    <scope>NUCLEOTIDE SEQUENCE [LARGE SCALE GENOMIC DNA]</scope>
    <source>
        <strain evidence="2 3">TC161</strain>
    </source>
</reference>
<dbReference type="Proteomes" id="UP000076632">
    <property type="component" value="Unassembled WGS sequence"/>
</dbReference>
<proteinExistence type="predicted"/>
<feature type="transmembrane region" description="Helical" evidence="1">
    <location>
        <begin position="96"/>
        <end position="119"/>
    </location>
</feature>
<keyword evidence="1" id="KW-1133">Transmembrane helix</keyword>
<evidence type="ECO:0000256" key="1">
    <source>
        <dbReference type="SAM" id="Phobius"/>
    </source>
</evidence>